<dbReference type="SUPFAM" id="SSF47781">
    <property type="entry name" value="RuvA domain 2-like"/>
    <property type="match status" value="1"/>
</dbReference>
<feature type="compositionally biased region" description="Polar residues" evidence="7">
    <location>
        <begin position="97"/>
        <end position="107"/>
    </location>
</feature>
<evidence type="ECO:0000256" key="3">
    <source>
        <dbReference type="ARBA" id="ARBA00022763"/>
    </source>
</evidence>
<organism evidence="9 10">
    <name type="scientific">Macrostomum lignano</name>
    <dbReference type="NCBI Taxonomy" id="282301"/>
    <lineage>
        <taxon>Eukaryota</taxon>
        <taxon>Metazoa</taxon>
        <taxon>Spiralia</taxon>
        <taxon>Lophotrochozoa</taxon>
        <taxon>Platyhelminthes</taxon>
        <taxon>Rhabditophora</taxon>
        <taxon>Macrostomorpha</taxon>
        <taxon>Macrostomida</taxon>
        <taxon>Macrostomidae</taxon>
        <taxon>Macrostomum</taxon>
    </lineage>
</organism>
<feature type="region of interest" description="Disordered" evidence="7">
    <location>
        <begin position="88"/>
        <end position="126"/>
    </location>
</feature>
<dbReference type="Proteomes" id="UP000215902">
    <property type="component" value="Unassembled WGS sequence"/>
</dbReference>
<evidence type="ECO:0000256" key="2">
    <source>
        <dbReference type="ARBA" id="ARBA00008283"/>
    </source>
</evidence>
<evidence type="ECO:0000313" key="9">
    <source>
        <dbReference type="EMBL" id="PAA49874.1"/>
    </source>
</evidence>
<evidence type="ECO:0000256" key="7">
    <source>
        <dbReference type="SAM" id="MobiDB-lite"/>
    </source>
</evidence>
<dbReference type="GO" id="GO:0070914">
    <property type="term" value="P:UV-damage excision repair"/>
    <property type="evidence" value="ECO:0007669"/>
    <property type="project" value="TreeGrafter"/>
</dbReference>
<accession>A0A267DMJ4</accession>
<dbReference type="InterPro" id="IPR047260">
    <property type="entry name" value="ERCC1-like_central_dom"/>
</dbReference>
<keyword evidence="6" id="KW-0539">Nucleus</keyword>
<dbReference type="SUPFAM" id="SSF52980">
    <property type="entry name" value="Restriction endonuclease-like"/>
    <property type="match status" value="1"/>
</dbReference>
<evidence type="ECO:0000256" key="4">
    <source>
        <dbReference type="ARBA" id="ARBA00023125"/>
    </source>
</evidence>
<feature type="region of interest" description="Disordered" evidence="7">
    <location>
        <begin position="1"/>
        <end position="71"/>
    </location>
</feature>
<dbReference type="EMBL" id="NIVC01003772">
    <property type="protein sequence ID" value="PAA49874.1"/>
    <property type="molecule type" value="Genomic_DNA"/>
</dbReference>
<comment type="subcellular location">
    <subcellularLocation>
        <location evidence="1">Nucleus</location>
    </subcellularLocation>
</comment>
<dbReference type="STRING" id="282301.A0A267DMJ4"/>
<comment type="caution">
    <text evidence="9">The sequence shown here is derived from an EMBL/GenBank/DDBJ whole genome shotgun (WGS) entry which is preliminary data.</text>
</comment>
<dbReference type="Gene3D" id="1.10.150.20">
    <property type="entry name" value="5' to 3' exonuclease, C-terminal subdomain"/>
    <property type="match status" value="1"/>
</dbReference>
<sequence length="354" mass="38436">MSLPPKRTLSDNVAPDNGFKTDENLSKKPRVQIDIAIIGDDNDGRDEISDSNGGNGVAKWRSNPNGDAEFTPGAIFAATRAEGAKSASAGSIGTECGPSSTDCTSAGNKDPEPSKTSSASTLPKAHPLPGVIKVAAQQLQQEQKDQQQQQQLQQQRILVNNRQRGNPLLPLIRSVPWEYSDLADPADFVLGRTACALFLSVRYHCLHPDYVHRRLKQLGPKDYDLRILLLLVDTQEYSDSVRELNRICLLAGSTLILAWSNEEAARYLESFKSLEKKPADSLMERSAEDWPGQLRDVLGCVRGVSRTDAACLAANFGTFEAMVGASSAELERCPGLGPKKAARLTAVFGQNFAD</sequence>
<dbReference type="GO" id="GO:0070522">
    <property type="term" value="C:ERCC4-ERCC1 complex"/>
    <property type="evidence" value="ECO:0007669"/>
    <property type="project" value="TreeGrafter"/>
</dbReference>
<keyword evidence="10" id="KW-1185">Reference proteome</keyword>
<dbReference type="Gene3D" id="3.40.50.10130">
    <property type="match status" value="1"/>
</dbReference>
<protein>
    <recommendedName>
        <fullName evidence="8">ERCC1-like central domain-containing protein</fullName>
    </recommendedName>
</protein>
<evidence type="ECO:0000256" key="6">
    <source>
        <dbReference type="ARBA" id="ARBA00023242"/>
    </source>
</evidence>
<dbReference type="PANTHER" id="PTHR12749">
    <property type="entry name" value="EXCISION REPAIR CROSS-COMPLEMENTING 1 ERCC1"/>
    <property type="match status" value="1"/>
</dbReference>
<dbReference type="Pfam" id="PF03834">
    <property type="entry name" value="Rad10"/>
    <property type="match status" value="1"/>
</dbReference>
<dbReference type="NCBIfam" id="TIGR00597">
    <property type="entry name" value="rad10"/>
    <property type="match status" value="1"/>
</dbReference>
<dbReference type="GO" id="GO:0006302">
    <property type="term" value="P:double-strand break repair"/>
    <property type="evidence" value="ECO:0007669"/>
    <property type="project" value="UniProtKB-ARBA"/>
</dbReference>
<dbReference type="InterPro" id="IPR004579">
    <property type="entry name" value="ERCC1/RAD10/SWI10"/>
</dbReference>
<dbReference type="InterPro" id="IPR010994">
    <property type="entry name" value="RuvA_2-like"/>
</dbReference>
<dbReference type="GO" id="GO:0006312">
    <property type="term" value="P:mitotic recombination"/>
    <property type="evidence" value="ECO:0007669"/>
    <property type="project" value="TreeGrafter"/>
</dbReference>
<evidence type="ECO:0000256" key="5">
    <source>
        <dbReference type="ARBA" id="ARBA00023204"/>
    </source>
</evidence>
<dbReference type="GO" id="GO:0003697">
    <property type="term" value="F:single-stranded DNA binding"/>
    <property type="evidence" value="ECO:0007669"/>
    <property type="project" value="TreeGrafter"/>
</dbReference>
<keyword evidence="3" id="KW-0227">DNA damage</keyword>
<keyword evidence="4" id="KW-0238">DNA-binding</keyword>
<gene>
    <name evidence="9" type="ORF">BOX15_Mlig020298g3</name>
</gene>
<evidence type="ECO:0000256" key="1">
    <source>
        <dbReference type="ARBA" id="ARBA00004123"/>
    </source>
</evidence>
<dbReference type="CDD" id="cd22325">
    <property type="entry name" value="ERCC1_C-like"/>
    <property type="match status" value="1"/>
</dbReference>
<reference evidence="9 10" key="1">
    <citation type="submission" date="2017-06" db="EMBL/GenBank/DDBJ databases">
        <title>A platform for efficient transgenesis in Macrostomum lignano, a flatworm model organism for stem cell research.</title>
        <authorList>
            <person name="Berezikov E."/>
        </authorList>
    </citation>
    <scope>NUCLEOTIDE SEQUENCE [LARGE SCALE GENOMIC DNA]</scope>
    <source>
        <strain evidence="9">DV1</strain>
        <tissue evidence="9">Whole organism</tissue>
    </source>
</reference>
<feature type="domain" description="ERCC1-like central" evidence="8">
    <location>
        <begin position="157"/>
        <end position="272"/>
    </location>
</feature>
<evidence type="ECO:0000259" key="8">
    <source>
        <dbReference type="Pfam" id="PF03834"/>
    </source>
</evidence>
<name>A0A267DMJ4_9PLAT</name>
<dbReference type="FunFam" id="3.40.50.10130:FF:000001">
    <property type="entry name" value="DNA excision repair protein ERCC-1"/>
    <property type="match status" value="1"/>
</dbReference>
<dbReference type="GO" id="GO:0000110">
    <property type="term" value="C:nucleotide-excision repair factor 1 complex"/>
    <property type="evidence" value="ECO:0007669"/>
    <property type="project" value="TreeGrafter"/>
</dbReference>
<dbReference type="AlphaFoldDB" id="A0A267DMJ4"/>
<comment type="similarity">
    <text evidence="2">Belongs to the ERCC1/RAD10/SWI10 family.</text>
</comment>
<evidence type="ECO:0000313" key="10">
    <source>
        <dbReference type="Proteomes" id="UP000215902"/>
    </source>
</evidence>
<proteinExistence type="inferred from homology"/>
<dbReference type="InterPro" id="IPR011335">
    <property type="entry name" value="Restrct_endonuc-II-like"/>
</dbReference>
<keyword evidence="5" id="KW-0234">DNA repair</keyword>
<dbReference type="GO" id="GO:0003684">
    <property type="term" value="F:damaged DNA binding"/>
    <property type="evidence" value="ECO:0007669"/>
    <property type="project" value="InterPro"/>
</dbReference>
<dbReference type="PANTHER" id="PTHR12749:SF0">
    <property type="entry name" value="DNA EXCISION REPAIR PROTEIN ERCC-1"/>
    <property type="match status" value="1"/>
</dbReference>
<dbReference type="OrthoDB" id="10262814at2759"/>